<evidence type="ECO:0000256" key="2">
    <source>
        <dbReference type="ARBA" id="ARBA00022797"/>
    </source>
</evidence>
<dbReference type="InterPro" id="IPR036291">
    <property type="entry name" value="NAD(P)-bd_dom_sf"/>
</dbReference>
<dbReference type="RefSeq" id="WP_035194964.1">
    <property type="nucleotide sequence ID" value="NZ_CCCS020000055.1"/>
</dbReference>
<gene>
    <name evidence="6" type="ORF">AFERRI_50543</name>
    <name evidence="5" type="ORF">AFERRI_590012</name>
</gene>
<evidence type="ECO:0000256" key="4">
    <source>
        <dbReference type="ARBA" id="ARBA00023027"/>
    </source>
</evidence>
<dbReference type="AlphaFoldDB" id="A0A060UYE4"/>
<dbReference type="PROSITE" id="PS00061">
    <property type="entry name" value="ADH_SHORT"/>
    <property type="match status" value="1"/>
</dbReference>
<dbReference type="Pfam" id="PF13561">
    <property type="entry name" value="adh_short_C2"/>
    <property type="match status" value="1"/>
</dbReference>
<evidence type="ECO:0000313" key="5">
    <source>
        <dbReference type="EMBL" id="CDQ11738.1"/>
    </source>
</evidence>
<reference evidence="5" key="2">
    <citation type="submission" date="2014-07" db="EMBL/GenBank/DDBJ databases">
        <title>Initial genome analysis of the psychrotolerant acidophile Acidithiobacillus ferrivorans CF27: insights into iron and sulfur oxidation pathways and into biofilm formation.</title>
        <authorList>
            <person name="Talla E."/>
            <person name="Hedrich S."/>
            <person name="Mangenot S."/>
            <person name="Ji B."/>
            <person name="Johnson D.B."/>
            <person name="Barbe V."/>
            <person name="Bonnefoy V."/>
        </authorList>
    </citation>
    <scope>NUCLEOTIDE SEQUENCE [LARGE SCALE GENOMIC DNA]</scope>
    <source>
        <strain evidence="5">CF27</strain>
    </source>
</reference>
<dbReference type="Gene3D" id="3.40.50.720">
    <property type="entry name" value="NAD(P)-binding Rossmann-like Domain"/>
    <property type="match status" value="1"/>
</dbReference>
<protein>
    <submittedName>
        <fullName evidence="6">3-ketoacyl-CoA reductase</fullName>
    </submittedName>
    <submittedName>
        <fullName evidence="5">Short-chain dehydrogenase/reductase SDR</fullName>
    </submittedName>
</protein>
<dbReference type="InterPro" id="IPR002347">
    <property type="entry name" value="SDR_fam"/>
</dbReference>
<dbReference type="EMBL" id="CCCS020000055">
    <property type="protein sequence ID" value="CDQ11738.1"/>
    <property type="molecule type" value="Genomic_DNA"/>
</dbReference>
<dbReference type="CDD" id="cd05233">
    <property type="entry name" value="SDR_c"/>
    <property type="match status" value="1"/>
</dbReference>
<dbReference type="PANTHER" id="PTHR43943:SF17">
    <property type="entry name" value="3-PHENYLPROPIONATE-DIHYDRODIOL_CINNAMIC ACID-DIHYDRODIOL DEHYDROGENASE"/>
    <property type="match status" value="1"/>
</dbReference>
<evidence type="ECO:0000313" key="7">
    <source>
        <dbReference type="Proteomes" id="UP000193925"/>
    </source>
</evidence>
<sequence>MNLNLAGLSVVVTGGTHGIGAAIVETMASEGCDVAFCSRSEANVQHMLNILEPYPVKKTPGVIDVTNIADFTQWLATVGTIDIFVPNVSALSPNWDVAIDTDLRATVQTSEAVIPYLEKSSHAAITYIGSKAATFATPGFEAYGATKAAMRHYMKSLSKRLTSKGVRVNVVSPGDTFVEGGFWDNIRLNAPDVYQATLDSNPMGRFCTPQEVANAVAFLSSPSASFITGSHLLVDGGSTTHIHG</sequence>
<keyword evidence="4" id="KW-0520">NAD</keyword>
<dbReference type="InterPro" id="IPR020904">
    <property type="entry name" value="Sc_DH/Rdtase_CS"/>
</dbReference>
<dbReference type="PANTHER" id="PTHR43943">
    <property type="entry name" value="DEHYDROGENASE/REDUCTASE (SDR FAMILY) MEMBER 4"/>
    <property type="match status" value="1"/>
</dbReference>
<dbReference type="SUPFAM" id="SSF51735">
    <property type="entry name" value="NAD(P)-binding Rossmann-fold domains"/>
    <property type="match status" value="1"/>
</dbReference>
<evidence type="ECO:0000256" key="1">
    <source>
        <dbReference type="ARBA" id="ARBA00006484"/>
    </source>
</evidence>
<dbReference type="PRINTS" id="PR00081">
    <property type="entry name" value="GDHRDH"/>
</dbReference>
<evidence type="ECO:0000313" key="6">
    <source>
        <dbReference type="EMBL" id="SMH67342.1"/>
    </source>
</evidence>
<reference evidence="5" key="1">
    <citation type="submission" date="2014-03" db="EMBL/GenBank/DDBJ databases">
        <authorList>
            <person name="Genoscope - CEA"/>
        </authorList>
    </citation>
    <scope>NUCLEOTIDE SEQUENCE [LARGE SCALE GENOMIC DNA]</scope>
    <source>
        <strain evidence="5">CF27</strain>
    </source>
</reference>
<evidence type="ECO:0000256" key="3">
    <source>
        <dbReference type="ARBA" id="ARBA00023002"/>
    </source>
</evidence>
<keyword evidence="2" id="KW-0058">Aromatic hydrocarbons catabolism</keyword>
<dbReference type="GO" id="GO:0016491">
    <property type="term" value="F:oxidoreductase activity"/>
    <property type="evidence" value="ECO:0007669"/>
    <property type="project" value="UniProtKB-KW"/>
</dbReference>
<dbReference type="Proteomes" id="UP000193925">
    <property type="component" value="Chromosome AFERRI"/>
</dbReference>
<reference evidence="6 7" key="3">
    <citation type="submission" date="2017-03" db="EMBL/GenBank/DDBJ databases">
        <authorList>
            <person name="Regsiter A."/>
            <person name="William W."/>
        </authorList>
    </citation>
    <scope>NUCLEOTIDE SEQUENCE [LARGE SCALE GENOMIC DNA]</scope>
    <source>
        <strain evidence="6">PRJEB5721</strain>
    </source>
</reference>
<name>A0A060UYE4_9PROT</name>
<proteinExistence type="inferred from homology"/>
<comment type="similarity">
    <text evidence="1">Belongs to the short-chain dehydrogenases/reductases (SDR) family.</text>
</comment>
<dbReference type="EMBL" id="LT841305">
    <property type="protein sequence ID" value="SMH67342.1"/>
    <property type="molecule type" value="Genomic_DNA"/>
</dbReference>
<organism evidence="5">
    <name type="scientific">Acidithiobacillus ferrivorans</name>
    <dbReference type="NCBI Taxonomy" id="160808"/>
    <lineage>
        <taxon>Bacteria</taxon>
        <taxon>Pseudomonadati</taxon>
        <taxon>Pseudomonadota</taxon>
        <taxon>Acidithiobacillia</taxon>
        <taxon>Acidithiobacillales</taxon>
        <taxon>Acidithiobacillaceae</taxon>
        <taxon>Acidithiobacillus</taxon>
    </lineage>
</organism>
<keyword evidence="7" id="KW-1185">Reference proteome</keyword>
<accession>A0A060UYE4</accession>
<keyword evidence="3" id="KW-0560">Oxidoreductase</keyword>